<keyword evidence="18" id="KW-1185">Reference proteome</keyword>
<feature type="region of interest" description="Disordered" evidence="13">
    <location>
        <begin position="990"/>
        <end position="1053"/>
    </location>
</feature>
<evidence type="ECO:0000313" key="18">
    <source>
        <dbReference type="Proteomes" id="UP000652761"/>
    </source>
</evidence>
<dbReference type="InterPro" id="IPR000337">
    <property type="entry name" value="GPCR_3"/>
</dbReference>
<dbReference type="CDD" id="cd19990">
    <property type="entry name" value="PBP1_GABAb_receptor_plant"/>
    <property type="match status" value="1"/>
</dbReference>
<dbReference type="SUPFAM" id="SSF53822">
    <property type="entry name" value="Periplasmic binding protein-like I"/>
    <property type="match status" value="1"/>
</dbReference>
<dbReference type="PANTHER" id="PTHR34836:SF1">
    <property type="entry name" value="OS09G0428600 PROTEIN"/>
    <property type="match status" value="1"/>
</dbReference>
<dbReference type="GO" id="GO:0004930">
    <property type="term" value="F:G protein-coupled receptor activity"/>
    <property type="evidence" value="ECO:0007669"/>
    <property type="project" value="InterPro"/>
</dbReference>
<feature type="transmembrane region" description="Helical" evidence="14">
    <location>
        <begin position="917"/>
        <end position="941"/>
    </location>
</feature>
<accession>A0A843WKF2</accession>
<gene>
    <name evidence="17" type="ORF">Taro_043851</name>
</gene>
<dbReference type="InterPro" id="IPR001320">
    <property type="entry name" value="Iontro_rcpt_C"/>
</dbReference>
<evidence type="ECO:0000256" key="4">
    <source>
        <dbReference type="ARBA" id="ARBA00022692"/>
    </source>
</evidence>
<feature type="chain" id="PRO_5032352460" description="Ionotropic glutamate receptor C-terminal domain-containing protein" evidence="15">
    <location>
        <begin position="29"/>
        <end position="1097"/>
    </location>
</feature>
<dbReference type="Proteomes" id="UP000652761">
    <property type="component" value="Unassembled WGS sequence"/>
</dbReference>
<dbReference type="GO" id="GO:0016020">
    <property type="term" value="C:membrane"/>
    <property type="evidence" value="ECO:0007669"/>
    <property type="project" value="UniProtKB-SubCell"/>
</dbReference>
<comment type="function">
    <text evidence="12">Glutamate-gated receptor that probably acts as a non-selective cation channel. May be involved in light-signal transduction and calcium homeostasis via the regulation of calcium influx into cells.</text>
</comment>
<keyword evidence="3" id="KW-0813">Transport</keyword>
<evidence type="ECO:0000256" key="3">
    <source>
        <dbReference type="ARBA" id="ARBA00022448"/>
    </source>
</evidence>
<dbReference type="Gene3D" id="3.40.50.2300">
    <property type="match status" value="3"/>
</dbReference>
<evidence type="ECO:0000256" key="8">
    <source>
        <dbReference type="ARBA" id="ARBA00023170"/>
    </source>
</evidence>
<dbReference type="FunFam" id="3.40.50.2300:FF:000188">
    <property type="entry name" value="Glutamate receptor"/>
    <property type="match status" value="1"/>
</dbReference>
<dbReference type="CDD" id="cd13686">
    <property type="entry name" value="GluR_Plant"/>
    <property type="match status" value="1"/>
</dbReference>
<dbReference type="GO" id="GO:0015276">
    <property type="term" value="F:ligand-gated monoatomic ion channel activity"/>
    <property type="evidence" value="ECO:0007669"/>
    <property type="project" value="InterPro"/>
</dbReference>
<dbReference type="PANTHER" id="PTHR34836">
    <property type="entry name" value="OS06G0188250 PROTEIN"/>
    <property type="match status" value="1"/>
</dbReference>
<dbReference type="Pfam" id="PF10613">
    <property type="entry name" value="Lig_chan-Glu_bd"/>
    <property type="match status" value="1"/>
</dbReference>
<dbReference type="SUPFAM" id="SSF53850">
    <property type="entry name" value="Periplasmic binding protein-like II"/>
    <property type="match status" value="1"/>
</dbReference>
<reference evidence="17" key="1">
    <citation type="submission" date="2017-07" db="EMBL/GenBank/DDBJ databases">
        <title>Taro Niue Genome Assembly and Annotation.</title>
        <authorList>
            <person name="Atibalentja N."/>
            <person name="Keating K."/>
            <person name="Fields C.J."/>
        </authorList>
    </citation>
    <scope>NUCLEOTIDE SEQUENCE</scope>
    <source>
        <strain evidence="17">Niue_2</strain>
        <tissue evidence="17">Leaf</tissue>
    </source>
</reference>
<keyword evidence="7 14" id="KW-0472">Membrane</keyword>
<dbReference type="FunFam" id="3.40.190.10:FF:000103">
    <property type="entry name" value="Glutamate receptor"/>
    <property type="match status" value="1"/>
</dbReference>
<feature type="compositionally biased region" description="Polar residues" evidence="13">
    <location>
        <begin position="1011"/>
        <end position="1032"/>
    </location>
</feature>
<evidence type="ECO:0000256" key="10">
    <source>
        <dbReference type="ARBA" id="ARBA00023286"/>
    </source>
</evidence>
<evidence type="ECO:0000256" key="14">
    <source>
        <dbReference type="SAM" id="Phobius"/>
    </source>
</evidence>
<evidence type="ECO:0000256" key="12">
    <source>
        <dbReference type="ARBA" id="ARBA00049638"/>
    </source>
</evidence>
<dbReference type="InterPro" id="IPR028082">
    <property type="entry name" value="Peripla_BP_I"/>
</dbReference>
<evidence type="ECO:0000256" key="15">
    <source>
        <dbReference type="SAM" id="SignalP"/>
    </source>
</evidence>
<keyword evidence="4 14" id="KW-0812">Transmembrane</keyword>
<evidence type="ECO:0000256" key="5">
    <source>
        <dbReference type="ARBA" id="ARBA00022989"/>
    </source>
</evidence>
<dbReference type="EMBL" id="NMUH01004828">
    <property type="protein sequence ID" value="MQM10952.1"/>
    <property type="molecule type" value="Genomic_DNA"/>
</dbReference>
<dbReference type="InterPro" id="IPR015683">
    <property type="entry name" value="Ionotropic_Glu_rcpt"/>
</dbReference>
<evidence type="ECO:0000256" key="9">
    <source>
        <dbReference type="ARBA" id="ARBA00023180"/>
    </source>
</evidence>
<protein>
    <recommendedName>
        <fullName evidence="16">Ionotropic glutamate receptor C-terminal domain-containing protein</fullName>
    </recommendedName>
</protein>
<organism evidence="17 18">
    <name type="scientific">Colocasia esculenta</name>
    <name type="common">Wild taro</name>
    <name type="synonym">Arum esculentum</name>
    <dbReference type="NCBI Taxonomy" id="4460"/>
    <lineage>
        <taxon>Eukaryota</taxon>
        <taxon>Viridiplantae</taxon>
        <taxon>Streptophyta</taxon>
        <taxon>Embryophyta</taxon>
        <taxon>Tracheophyta</taxon>
        <taxon>Spermatophyta</taxon>
        <taxon>Magnoliopsida</taxon>
        <taxon>Liliopsida</taxon>
        <taxon>Araceae</taxon>
        <taxon>Aroideae</taxon>
        <taxon>Colocasieae</taxon>
        <taxon>Colocasia</taxon>
    </lineage>
</organism>
<evidence type="ECO:0000256" key="1">
    <source>
        <dbReference type="ARBA" id="ARBA00004141"/>
    </source>
</evidence>
<keyword evidence="9" id="KW-0325">Glycoprotein</keyword>
<comment type="caution">
    <text evidence="17">The sequence shown here is derived from an EMBL/GenBank/DDBJ whole genome shotgun (WGS) entry which is preliminary data.</text>
</comment>
<evidence type="ECO:0000256" key="13">
    <source>
        <dbReference type="SAM" id="MobiDB-lite"/>
    </source>
</evidence>
<evidence type="ECO:0000256" key="11">
    <source>
        <dbReference type="ARBA" id="ARBA00023303"/>
    </source>
</evidence>
<dbReference type="Gene3D" id="1.10.287.70">
    <property type="match status" value="1"/>
</dbReference>
<keyword evidence="8" id="KW-0675">Receptor</keyword>
<feature type="domain" description="Ionotropic glutamate receptor C-terminal" evidence="16">
    <location>
        <begin position="482"/>
        <end position="896"/>
    </location>
</feature>
<keyword evidence="5 14" id="KW-1133">Transmembrane helix</keyword>
<dbReference type="Gene3D" id="3.40.190.10">
    <property type="entry name" value="Periplasmic binding protein-like II"/>
    <property type="match status" value="2"/>
</dbReference>
<comment type="subcellular location">
    <subcellularLocation>
        <location evidence="1">Membrane</location>
        <topology evidence="1">Multi-pass membrane protein</topology>
    </subcellularLocation>
</comment>
<dbReference type="AlphaFoldDB" id="A0A843WKF2"/>
<evidence type="ECO:0000259" key="16">
    <source>
        <dbReference type="SMART" id="SM00079"/>
    </source>
</evidence>
<keyword evidence="15" id="KW-0732">Signal</keyword>
<feature type="signal peptide" evidence="15">
    <location>
        <begin position="1"/>
        <end position="28"/>
    </location>
</feature>
<feature type="transmembrane region" description="Helical" evidence="14">
    <location>
        <begin position="733"/>
        <end position="752"/>
    </location>
</feature>
<sequence>MRNPGLTHLSTFFVFLLFLFTFLRSCSSQASAPAKTGEDGGFNGSTSATKFRVGVILDLATPVGKEGLRCMEMARADFYAAHPEYKSRLELVPRDSNRDTVTAASAAVDLLKNERVQAIVGPQTSDAAVFVADIGNKSQVPVVSFSATSPSLSPEKTPYFVRTGVNDSSQASAIAALVSAFGWKQVVPIYEDSQYGAGAMPSLVDAIKGVGARVPYRCVLPVKASDDYIAKELYKLVNMEGRVFLVQVSRALAVRLFAKANEAQMMAQGFSWIIAEGLTSLMGAMEPSVLHDSMQGVLGVRPYVNSKSERLRQFNRRWRREHVIKDEGPDSYRPSVLGLWAYDTIWALATAAENVGAADPGYTRPPGTAADDSNDLAALGVSATGPRLLQAIRSTDLNNGLSGPFRLVDGQLQAPAFEVVNVNDRTERSIGFWTAECGLMRHLSLSCSGSYSTSMANLGPVIWPGESKVLPKGWVTPMMGKTLRVLIPGPVLPGFHSFLKAERDPVTNETVVGGYVIEVFEEAMKALPYAVLFEYITLQKNGKSAGNYDYLVQQVYQQKYDALVGDVTITANRYNFVDFTLPYTASGVSMVVPYRDDRSNSAWIFLKPLTTNLWLISAAFFVFTGGVVWILEHRINDDFRGPPAQQCGTVFYFIFSTLVFSHSSVINLPTFHLTVVGSLFLKRVDVTELASMSVEHRITMSVNSTVLDFQTESYDKCVRSTCFYVEEKMMSNLSRMVVIIWVFVVLILQSSYTASLTSMLTVKHLRPTVTELRNLVNTTESVGHLKNSFTKRTLVGMGFQESRLIPFRSPQEYQEALSKGTKGGGVAAVVDEIPYLKVFLKDYCSDYTMAGSPSKAGGFGFAFPKGSPLVPDLSRAILNITEGDKMVEIEKRWFGDQSNCPSKDSDLTSGNLSMASFWGLFLITGIASVASLLVFLFSFVYHHLHLLRNDPGSGQESCSGWEKVKALSRHYDQKDLSSYTFRKAAKNAGDDHTATPYTNRTTTTAMASPYTDRSGQGEASASPRTVGSQSPWSVHYRTFGGSSPPPEPASPLFHESSTSAVEMVGLAAVEDMFSAEIMSADLAPEASPVSSGEMPID</sequence>
<keyword evidence="11" id="KW-0407">Ion channel</keyword>
<dbReference type="Pfam" id="PF00060">
    <property type="entry name" value="Lig_chan"/>
    <property type="match status" value="1"/>
</dbReference>
<name>A0A843WKF2_COLES</name>
<dbReference type="InterPro" id="IPR019594">
    <property type="entry name" value="Glu/Gly-bd"/>
</dbReference>
<dbReference type="Pfam" id="PF01094">
    <property type="entry name" value="ANF_receptor"/>
    <property type="match status" value="1"/>
</dbReference>
<feature type="transmembrane region" description="Helical" evidence="14">
    <location>
        <begin position="613"/>
        <end position="631"/>
    </location>
</feature>
<dbReference type="PRINTS" id="PR00248">
    <property type="entry name" value="GPCRMGR"/>
</dbReference>
<evidence type="ECO:0000256" key="2">
    <source>
        <dbReference type="ARBA" id="ARBA00011095"/>
    </source>
</evidence>
<keyword evidence="6" id="KW-0406">Ion transport</keyword>
<evidence type="ECO:0000313" key="17">
    <source>
        <dbReference type="EMBL" id="MQM10952.1"/>
    </source>
</evidence>
<evidence type="ECO:0000256" key="6">
    <source>
        <dbReference type="ARBA" id="ARBA00023065"/>
    </source>
</evidence>
<proteinExistence type="predicted"/>
<dbReference type="OrthoDB" id="5984008at2759"/>
<dbReference type="SMART" id="SM00079">
    <property type="entry name" value="PBPe"/>
    <property type="match status" value="1"/>
</dbReference>
<evidence type="ECO:0000256" key="7">
    <source>
        <dbReference type="ARBA" id="ARBA00023136"/>
    </source>
</evidence>
<keyword evidence="10" id="KW-1071">Ligand-gated ion channel</keyword>
<dbReference type="FunFam" id="3.40.190.10:FF:000195">
    <property type="entry name" value="Glutamate receptor 2.7"/>
    <property type="match status" value="1"/>
</dbReference>
<comment type="subunit">
    <text evidence="2">May form heteromers.</text>
</comment>
<dbReference type="InterPro" id="IPR044440">
    <property type="entry name" value="GABAb_receptor_plant_PBP1"/>
</dbReference>
<dbReference type="InterPro" id="IPR001828">
    <property type="entry name" value="ANF_lig-bd_rcpt"/>
</dbReference>
<feature type="compositionally biased region" description="Low complexity" evidence="13">
    <location>
        <begin position="994"/>
        <end position="1007"/>
    </location>
</feature>